<gene>
    <name evidence="4" type="ORF">PgNI_07570</name>
</gene>
<organism evidence="3 4">
    <name type="scientific">Pyricularia grisea</name>
    <name type="common">Crabgrass-specific blast fungus</name>
    <name type="synonym">Magnaporthe grisea</name>
    <dbReference type="NCBI Taxonomy" id="148305"/>
    <lineage>
        <taxon>Eukaryota</taxon>
        <taxon>Fungi</taxon>
        <taxon>Dikarya</taxon>
        <taxon>Ascomycota</taxon>
        <taxon>Pezizomycotina</taxon>
        <taxon>Sordariomycetes</taxon>
        <taxon>Sordariomycetidae</taxon>
        <taxon>Magnaporthales</taxon>
        <taxon>Pyriculariaceae</taxon>
        <taxon>Pyricularia</taxon>
    </lineage>
</organism>
<feature type="region of interest" description="Disordered" evidence="2">
    <location>
        <begin position="367"/>
        <end position="401"/>
    </location>
</feature>
<feature type="compositionally biased region" description="Low complexity" evidence="2">
    <location>
        <begin position="548"/>
        <end position="570"/>
    </location>
</feature>
<feature type="compositionally biased region" description="Pro residues" evidence="2">
    <location>
        <begin position="380"/>
        <end position="394"/>
    </location>
</feature>
<feature type="region of interest" description="Disordered" evidence="2">
    <location>
        <begin position="289"/>
        <end position="320"/>
    </location>
</feature>
<feature type="compositionally biased region" description="Basic and acidic residues" evidence="2">
    <location>
        <begin position="30"/>
        <end position="41"/>
    </location>
</feature>
<evidence type="ECO:0000313" key="4">
    <source>
        <dbReference type="RefSeq" id="XP_030981372.1"/>
    </source>
</evidence>
<evidence type="ECO:0000313" key="3">
    <source>
        <dbReference type="Proteomes" id="UP000515153"/>
    </source>
</evidence>
<evidence type="ECO:0000256" key="1">
    <source>
        <dbReference type="SAM" id="Coils"/>
    </source>
</evidence>
<protein>
    <submittedName>
        <fullName evidence="4">Uncharacterized protein</fullName>
    </submittedName>
</protein>
<keyword evidence="1" id="KW-0175">Coiled coil</keyword>
<reference evidence="4" key="3">
    <citation type="submission" date="2025-08" db="UniProtKB">
        <authorList>
            <consortium name="RefSeq"/>
        </authorList>
    </citation>
    <scope>IDENTIFICATION</scope>
    <source>
        <strain evidence="4">NI907</strain>
    </source>
</reference>
<dbReference type="AlphaFoldDB" id="A0A6P8B2H1"/>
<feature type="region of interest" description="Disordered" evidence="2">
    <location>
        <begin position="162"/>
        <end position="196"/>
    </location>
</feature>
<feature type="region of interest" description="Disordered" evidence="2">
    <location>
        <begin position="548"/>
        <end position="580"/>
    </location>
</feature>
<dbReference type="Proteomes" id="UP000515153">
    <property type="component" value="Unplaced"/>
</dbReference>
<evidence type="ECO:0000256" key="2">
    <source>
        <dbReference type="SAM" id="MobiDB-lite"/>
    </source>
</evidence>
<feature type="region of interest" description="Disordered" evidence="2">
    <location>
        <begin position="16"/>
        <end position="137"/>
    </location>
</feature>
<sequence length="580" mass="64048">MSRNSWLRSRDCDGLKLNFHSDVTPTPSPSERKAPRHDVKAGLRHPVPRHRSSEAFNQRQRSATVGTKRTVSFSPRTSSDLLEADHSPSPSLSPRDHGNGNYILKRAHSPPASSMNFLGIKSQKSPPRRYFSPPLLSPGPTETQFGILSPNFRPASVSSIASHSLSPLDDEHGIEYPPEPDAPGTLDQEGPDDVSPTFDLSTIRAASDLLDVSKVAPGYKGLVADSTWRVLHYLITGAGDNLDVTDLQAIHENILAIHEIVGKKCPPSWPRRPLKHTLGLYPSMTSWKPTQEAVTDSEMDDDVHDKGAQSDDGTEASVLNRAEISRIAKAASGLEEYVESHTPSRAPSKVSSPQLDAYDQLQSLKEAVNSVSDSLATPKPRTPAPAPAPAPAPMPAHHESDDMSGLVVAEAEKLCGQLEAMAKSLYDRRQELDQIYESFVEGQERDADRMAELQRHVDELEEDVRENESELTHLRLQLKAIELQIPERSGEDKDPELTESIDNWKAEFETVKSRWRERRSRNSSFRNADDSSMTSTAMTTMTINSSPIRITRGSSMTSSFRLSRGSSLSSPMGIRRYGEE</sequence>
<name>A0A6P8B2H1_PYRGI</name>
<proteinExistence type="predicted"/>
<feature type="compositionally biased region" description="Polar residues" evidence="2">
    <location>
        <begin position="54"/>
        <end position="80"/>
    </location>
</feature>
<dbReference type="KEGG" id="pgri:PgNI_07570"/>
<accession>A0A6P8B2H1</accession>
<reference evidence="4" key="1">
    <citation type="journal article" date="2019" name="Mol. Biol. Evol.">
        <title>Blast fungal genomes show frequent chromosomal changes, gene gains and losses, and effector gene turnover.</title>
        <authorList>
            <person name="Gomez Luciano L.B."/>
            <person name="Jason Tsai I."/>
            <person name="Chuma I."/>
            <person name="Tosa Y."/>
            <person name="Chen Y.H."/>
            <person name="Li J.Y."/>
            <person name="Li M.Y."/>
            <person name="Jade Lu M.Y."/>
            <person name="Nakayashiki H."/>
            <person name="Li W.H."/>
        </authorList>
    </citation>
    <scope>NUCLEOTIDE SEQUENCE</scope>
    <source>
        <strain evidence="4">NI907</strain>
    </source>
</reference>
<keyword evidence="3" id="KW-1185">Reference proteome</keyword>
<dbReference type="GeneID" id="41962489"/>
<feature type="coiled-coil region" evidence="1">
    <location>
        <begin position="443"/>
        <end position="484"/>
    </location>
</feature>
<reference evidence="4" key="2">
    <citation type="submission" date="2019-10" db="EMBL/GenBank/DDBJ databases">
        <authorList>
            <consortium name="NCBI Genome Project"/>
        </authorList>
    </citation>
    <scope>NUCLEOTIDE SEQUENCE</scope>
    <source>
        <strain evidence="4">NI907</strain>
    </source>
</reference>
<dbReference type="RefSeq" id="XP_030981372.1">
    <property type="nucleotide sequence ID" value="XM_031127580.1"/>
</dbReference>